<accession>A0AAV7SZV9</accession>
<dbReference type="AlphaFoldDB" id="A0AAV7SZV9"/>
<protein>
    <recommendedName>
        <fullName evidence="3">Reverse transcriptase zinc-binding domain-containing protein</fullName>
    </recommendedName>
</protein>
<evidence type="ECO:0008006" key="3">
    <source>
        <dbReference type="Google" id="ProtNLM"/>
    </source>
</evidence>
<organism evidence="1 2">
    <name type="scientific">Pleurodeles waltl</name>
    <name type="common">Iberian ribbed newt</name>
    <dbReference type="NCBI Taxonomy" id="8319"/>
    <lineage>
        <taxon>Eukaryota</taxon>
        <taxon>Metazoa</taxon>
        <taxon>Chordata</taxon>
        <taxon>Craniata</taxon>
        <taxon>Vertebrata</taxon>
        <taxon>Euteleostomi</taxon>
        <taxon>Amphibia</taxon>
        <taxon>Batrachia</taxon>
        <taxon>Caudata</taxon>
        <taxon>Salamandroidea</taxon>
        <taxon>Salamandridae</taxon>
        <taxon>Pleurodelinae</taxon>
        <taxon>Pleurodeles</taxon>
    </lineage>
</organism>
<evidence type="ECO:0000313" key="1">
    <source>
        <dbReference type="EMBL" id="KAJ1169500.1"/>
    </source>
</evidence>
<sequence length="141" mass="15942">MAIQGGLPVRTFIHARWLTQYKSCPRGPTAHETSHHLFWECTYAQDLLKALSTELGIWIPTLCITADSVMYNLFPGTHALGDLQDCWRLLCCFKDVLLFSKNRLIVGKKETSTLGCRKMIRSLVCDYAELDGSDDNSDIET</sequence>
<proteinExistence type="predicted"/>
<gene>
    <name evidence="1" type="ORF">NDU88_001393</name>
</gene>
<keyword evidence="2" id="KW-1185">Reference proteome</keyword>
<evidence type="ECO:0000313" key="2">
    <source>
        <dbReference type="Proteomes" id="UP001066276"/>
    </source>
</evidence>
<dbReference type="Proteomes" id="UP001066276">
    <property type="component" value="Chromosome 4_1"/>
</dbReference>
<dbReference type="EMBL" id="JANPWB010000007">
    <property type="protein sequence ID" value="KAJ1169500.1"/>
    <property type="molecule type" value="Genomic_DNA"/>
</dbReference>
<name>A0AAV7SZV9_PLEWA</name>
<reference evidence="1" key="1">
    <citation type="journal article" date="2022" name="bioRxiv">
        <title>Sequencing and chromosome-scale assembly of the giantPleurodeles waltlgenome.</title>
        <authorList>
            <person name="Brown T."/>
            <person name="Elewa A."/>
            <person name="Iarovenko S."/>
            <person name="Subramanian E."/>
            <person name="Araus A.J."/>
            <person name="Petzold A."/>
            <person name="Susuki M."/>
            <person name="Suzuki K.-i.T."/>
            <person name="Hayashi T."/>
            <person name="Toyoda A."/>
            <person name="Oliveira C."/>
            <person name="Osipova E."/>
            <person name="Leigh N.D."/>
            <person name="Simon A."/>
            <person name="Yun M.H."/>
        </authorList>
    </citation>
    <scope>NUCLEOTIDE SEQUENCE</scope>
    <source>
        <strain evidence="1">20211129_DDA</strain>
        <tissue evidence="1">Liver</tissue>
    </source>
</reference>
<comment type="caution">
    <text evidence="1">The sequence shown here is derived from an EMBL/GenBank/DDBJ whole genome shotgun (WGS) entry which is preliminary data.</text>
</comment>